<accession>A0A2Z2NVC3</accession>
<organism evidence="7 8">
    <name type="scientific">Granulosicoccus antarcticus IMCC3135</name>
    <dbReference type="NCBI Taxonomy" id="1192854"/>
    <lineage>
        <taxon>Bacteria</taxon>
        <taxon>Pseudomonadati</taxon>
        <taxon>Pseudomonadota</taxon>
        <taxon>Gammaproteobacteria</taxon>
        <taxon>Chromatiales</taxon>
        <taxon>Granulosicoccaceae</taxon>
        <taxon>Granulosicoccus</taxon>
    </lineage>
</organism>
<feature type="compositionally biased region" description="Basic residues" evidence="5">
    <location>
        <begin position="1"/>
        <end position="14"/>
    </location>
</feature>
<gene>
    <name evidence="7" type="primary">ale</name>
    <name evidence="7" type="ORF">IMCC3135_19510</name>
</gene>
<dbReference type="Pfam" id="PF00082">
    <property type="entry name" value="Peptidase_S8"/>
    <property type="match status" value="1"/>
</dbReference>
<evidence type="ECO:0000256" key="4">
    <source>
        <dbReference type="PROSITE-ProRule" id="PRU01240"/>
    </source>
</evidence>
<dbReference type="EC" id="3.4.21.-" evidence="7"/>
<dbReference type="GO" id="GO:0016485">
    <property type="term" value="P:protein processing"/>
    <property type="evidence" value="ECO:0007669"/>
    <property type="project" value="TreeGrafter"/>
</dbReference>
<dbReference type="InterPro" id="IPR000209">
    <property type="entry name" value="Peptidase_S8/S53_dom"/>
</dbReference>
<keyword evidence="2 4" id="KW-0378">Hydrolase</keyword>
<dbReference type="PRINTS" id="PR00723">
    <property type="entry name" value="SUBTILISIN"/>
</dbReference>
<protein>
    <submittedName>
        <fullName evidence="7">Alkaline elastase YaB</fullName>
        <ecNumber evidence="7">3.4.21.-</ecNumber>
    </submittedName>
</protein>
<evidence type="ECO:0000313" key="7">
    <source>
        <dbReference type="EMBL" id="ASJ73981.1"/>
    </source>
</evidence>
<feature type="region of interest" description="Disordered" evidence="5">
    <location>
        <begin position="1"/>
        <end position="50"/>
    </location>
</feature>
<feature type="compositionally biased region" description="Low complexity" evidence="5">
    <location>
        <begin position="15"/>
        <end position="35"/>
    </location>
</feature>
<keyword evidence="8" id="KW-1185">Reference proteome</keyword>
<evidence type="ECO:0000256" key="2">
    <source>
        <dbReference type="ARBA" id="ARBA00022801"/>
    </source>
</evidence>
<dbReference type="InterPro" id="IPR015500">
    <property type="entry name" value="Peptidase_S8_subtilisin-rel"/>
</dbReference>
<dbReference type="InterPro" id="IPR036852">
    <property type="entry name" value="Peptidase_S8/S53_dom_sf"/>
</dbReference>
<evidence type="ECO:0000256" key="1">
    <source>
        <dbReference type="ARBA" id="ARBA00022670"/>
    </source>
</evidence>
<comment type="similarity">
    <text evidence="4">Belongs to the peptidase S8 family.</text>
</comment>
<dbReference type="Proteomes" id="UP000250079">
    <property type="component" value="Chromosome"/>
</dbReference>
<dbReference type="SUPFAM" id="SSF52743">
    <property type="entry name" value="Subtilisin-like"/>
    <property type="match status" value="1"/>
</dbReference>
<evidence type="ECO:0000256" key="3">
    <source>
        <dbReference type="ARBA" id="ARBA00022825"/>
    </source>
</evidence>
<dbReference type="GO" id="GO:0016020">
    <property type="term" value="C:membrane"/>
    <property type="evidence" value="ECO:0007669"/>
    <property type="project" value="TreeGrafter"/>
</dbReference>
<dbReference type="PROSITE" id="PS00136">
    <property type="entry name" value="SUBTILASE_ASP"/>
    <property type="match status" value="1"/>
</dbReference>
<dbReference type="PANTHER" id="PTHR42884:SF14">
    <property type="entry name" value="NEUROENDOCRINE CONVERTASE 1"/>
    <property type="match status" value="1"/>
</dbReference>
<evidence type="ECO:0000259" key="6">
    <source>
        <dbReference type="Pfam" id="PF00082"/>
    </source>
</evidence>
<feature type="region of interest" description="Disordered" evidence="5">
    <location>
        <begin position="417"/>
        <end position="441"/>
    </location>
</feature>
<keyword evidence="3 4" id="KW-0720">Serine protease</keyword>
<evidence type="ECO:0000256" key="5">
    <source>
        <dbReference type="SAM" id="MobiDB-lite"/>
    </source>
</evidence>
<dbReference type="InterPro" id="IPR023827">
    <property type="entry name" value="Peptidase_S8_Asp-AS"/>
</dbReference>
<reference evidence="7 8" key="1">
    <citation type="submission" date="2016-12" db="EMBL/GenBank/DDBJ databases">
        <authorList>
            <person name="Song W.-J."/>
            <person name="Kurnit D.M."/>
        </authorList>
    </citation>
    <scope>NUCLEOTIDE SEQUENCE [LARGE SCALE GENOMIC DNA]</scope>
    <source>
        <strain evidence="7 8">IMCC3135</strain>
    </source>
</reference>
<dbReference type="RefSeq" id="WP_205737614.1">
    <property type="nucleotide sequence ID" value="NZ_CP018632.1"/>
</dbReference>
<dbReference type="EMBL" id="CP018632">
    <property type="protein sequence ID" value="ASJ73981.1"/>
    <property type="molecule type" value="Genomic_DNA"/>
</dbReference>
<feature type="active site" description="Charge relay system" evidence="4">
    <location>
        <position position="264"/>
    </location>
</feature>
<proteinExistence type="inferred from homology"/>
<feature type="active site" description="Charge relay system" evidence="4">
    <location>
        <position position="445"/>
    </location>
</feature>
<feature type="domain" description="Peptidase S8/S53" evidence="6">
    <location>
        <begin position="220"/>
        <end position="484"/>
    </location>
</feature>
<name>A0A2Z2NVC3_9GAMM</name>
<dbReference type="KEGG" id="gai:IMCC3135_19510"/>
<dbReference type="Gene3D" id="3.40.50.200">
    <property type="entry name" value="Peptidase S8/S53 domain"/>
    <property type="match status" value="1"/>
</dbReference>
<dbReference type="AlphaFoldDB" id="A0A2Z2NVC3"/>
<sequence length="682" mass="71334">MASRKKTVTKKVSGKKASSSRKSASNSTGKSSGKSEPGKKRSPATERAPTLPARIYAQASVLSIGGRSMFDAGFGINAENVADYLSEEALLSSAVAQLQQAGFDVLQVSGAMINIAGSAKVFEQAFGAPIEVHQREVIKPFSNSTVAEFLDSPNCDMPGLIATQNSAFGNVLEGVALEEPRYYMAPNATPPNPGYWHLDVPNGVSMGCNAGPAHRAGITGRGVVVSMVDSGFYRHPFFAAHGYRADNALLGPGASNAADDESGHGTGESANIFALAPDVRLRPVKMSFVNSIGSFDMAVGLGPDIITCSWGSDLRNGSLSAADIALGNAVATAVASGITVIFSAGNGHWGFPGQHPDVISAGGVFMDSDGSLQASDYSSGFMSNIYSGRRVPDLSGLVGMQPGARYIMLPVQPLDEIDRNSAGGTHPNGDETTSNDGWAAFSGTSAAAPQLAGAAALVKQTCQRLTPAQVRDVLQRTATDVTTGQTHGNTGPNVAHCGVDEATGHGLVNAHRATILARMHCRIVSPVTPTLPPVRPPIVLPILPPVRPPIVQPVLPPIRPPIVQPIQPPIFPPIVPPIQPPTRPPIVPPIQPPIRPIRPIQPIVPIRPIGPVINPQRTADELDNAMAVAQQQAYQQGYEQALADAQIPQASEDNGDIAPLDEADLDELEAMVRDGMIDPGDI</sequence>
<dbReference type="PROSITE" id="PS51892">
    <property type="entry name" value="SUBTILASE"/>
    <property type="match status" value="1"/>
</dbReference>
<dbReference type="GO" id="GO:0004252">
    <property type="term" value="F:serine-type endopeptidase activity"/>
    <property type="evidence" value="ECO:0007669"/>
    <property type="project" value="UniProtKB-UniRule"/>
</dbReference>
<dbReference type="PANTHER" id="PTHR42884">
    <property type="entry name" value="PROPROTEIN CONVERTASE SUBTILISIN/KEXIN-RELATED"/>
    <property type="match status" value="1"/>
</dbReference>
<feature type="active site" description="Charge relay system" evidence="4">
    <location>
        <position position="229"/>
    </location>
</feature>
<keyword evidence="1 4" id="KW-0645">Protease</keyword>
<evidence type="ECO:0000313" key="8">
    <source>
        <dbReference type="Proteomes" id="UP000250079"/>
    </source>
</evidence>